<comment type="caution">
    <text evidence="1">The sequence shown here is derived from an EMBL/GenBank/DDBJ whole genome shotgun (WGS) entry which is preliminary data.</text>
</comment>
<evidence type="ECO:0000313" key="2">
    <source>
        <dbReference type="Proteomes" id="UP001341840"/>
    </source>
</evidence>
<accession>A0ABU6VDN0</accession>
<sequence length="251" mass="28701">MAENLQGDQAAAEAVQMPHELPSIYRWVTNDVLGSPSILNQQVEAARRGERVCFLNLDHPIVPNWPRVNEVMFTEFEVWVPFSNFQQRLLSRASDLEVFLYLFKFYSSNTSGKTKKRYMSVRPSKNCKIFGLCEDSFHDFKGHYFKIFPVVSVTYQRLNAEQRDTEEARRVIVEMAGNDVTIARLRNLLRPPQAGVVPGPSSSIGRPCRRWLRCQGTGQLWKGGALVMLAGAKTNWSTFHRPFGKRSRCSL</sequence>
<protein>
    <submittedName>
        <fullName evidence="1">Uncharacterized protein</fullName>
    </submittedName>
</protein>
<proteinExistence type="predicted"/>
<dbReference type="Proteomes" id="UP001341840">
    <property type="component" value="Unassembled WGS sequence"/>
</dbReference>
<gene>
    <name evidence="1" type="ORF">PIB30_044149</name>
</gene>
<dbReference type="EMBL" id="JASCZI010151296">
    <property type="protein sequence ID" value="MED6171795.1"/>
    <property type="molecule type" value="Genomic_DNA"/>
</dbReference>
<organism evidence="1 2">
    <name type="scientific">Stylosanthes scabra</name>
    <dbReference type="NCBI Taxonomy" id="79078"/>
    <lineage>
        <taxon>Eukaryota</taxon>
        <taxon>Viridiplantae</taxon>
        <taxon>Streptophyta</taxon>
        <taxon>Embryophyta</taxon>
        <taxon>Tracheophyta</taxon>
        <taxon>Spermatophyta</taxon>
        <taxon>Magnoliopsida</taxon>
        <taxon>eudicotyledons</taxon>
        <taxon>Gunneridae</taxon>
        <taxon>Pentapetalae</taxon>
        <taxon>rosids</taxon>
        <taxon>fabids</taxon>
        <taxon>Fabales</taxon>
        <taxon>Fabaceae</taxon>
        <taxon>Papilionoideae</taxon>
        <taxon>50 kb inversion clade</taxon>
        <taxon>dalbergioids sensu lato</taxon>
        <taxon>Dalbergieae</taxon>
        <taxon>Pterocarpus clade</taxon>
        <taxon>Stylosanthes</taxon>
    </lineage>
</organism>
<evidence type="ECO:0000313" key="1">
    <source>
        <dbReference type="EMBL" id="MED6171795.1"/>
    </source>
</evidence>
<reference evidence="1 2" key="1">
    <citation type="journal article" date="2023" name="Plants (Basel)">
        <title>Bridging the Gap: Combining Genomics and Transcriptomics Approaches to Understand Stylosanthes scabra, an Orphan Legume from the Brazilian Caatinga.</title>
        <authorList>
            <person name="Ferreira-Neto J.R.C."/>
            <person name="da Silva M.D."/>
            <person name="Binneck E."/>
            <person name="de Melo N.F."/>
            <person name="da Silva R.H."/>
            <person name="de Melo A.L.T.M."/>
            <person name="Pandolfi V."/>
            <person name="Bustamante F.O."/>
            <person name="Brasileiro-Vidal A.C."/>
            <person name="Benko-Iseppon A.M."/>
        </authorList>
    </citation>
    <scope>NUCLEOTIDE SEQUENCE [LARGE SCALE GENOMIC DNA]</scope>
    <source>
        <tissue evidence="1">Leaves</tissue>
    </source>
</reference>
<name>A0ABU6VDN0_9FABA</name>
<keyword evidence="2" id="KW-1185">Reference proteome</keyword>